<keyword evidence="4 7" id="KW-0812">Transmembrane</keyword>
<dbReference type="Proteomes" id="UP000009145">
    <property type="component" value="Chromosome"/>
</dbReference>
<dbReference type="AlphaFoldDB" id="I1YEG0"/>
<reference evidence="8 9" key="1">
    <citation type="journal article" date="2012" name="J. Bacteriol.">
        <title>Complete genome sequences of Methylophaga sp. strain JAM1 and Methylophaga sp. strain JAM7.</title>
        <authorList>
            <person name="Villeneuve C."/>
            <person name="Martineau C."/>
            <person name="Mauffrey F."/>
            <person name="Villemur R."/>
        </authorList>
    </citation>
    <scope>NUCLEOTIDE SEQUENCE [LARGE SCALE GENOMIC DNA]</scope>
    <source>
        <strain evidence="8 9">JAM7</strain>
    </source>
</reference>
<dbReference type="PANTHER" id="PTHR33452">
    <property type="entry name" value="OXIDOREDUCTASE CATD-RELATED"/>
    <property type="match status" value="1"/>
</dbReference>
<dbReference type="GO" id="GO:0005886">
    <property type="term" value="C:plasma membrane"/>
    <property type="evidence" value="ECO:0007669"/>
    <property type="project" value="UniProtKB-SubCell"/>
</dbReference>
<dbReference type="InterPro" id="IPR032808">
    <property type="entry name" value="DoxX"/>
</dbReference>
<accession>I1YEG0</accession>
<comment type="similarity">
    <text evidence="2">Belongs to the DoxX family.</text>
</comment>
<keyword evidence="5 7" id="KW-1133">Transmembrane helix</keyword>
<evidence type="ECO:0000256" key="6">
    <source>
        <dbReference type="ARBA" id="ARBA00023136"/>
    </source>
</evidence>
<organism evidence="8 9">
    <name type="scientific">Methylophaga frappieri (strain ATCC BAA-2434 / DSM 25690 / JAM7)</name>
    <dbReference type="NCBI Taxonomy" id="754477"/>
    <lineage>
        <taxon>Bacteria</taxon>
        <taxon>Pseudomonadati</taxon>
        <taxon>Pseudomonadota</taxon>
        <taxon>Gammaproteobacteria</taxon>
        <taxon>Thiotrichales</taxon>
        <taxon>Piscirickettsiaceae</taxon>
        <taxon>Methylophaga</taxon>
    </lineage>
</organism>
<feature type="transmembrane region" description="Helical" evidence="7">
    <location>
        <begin position="57"/>
        <end position="78"/>
    </location>
</feature>
<evidence type="ECO:0000313" key="9">
    <source>
        <dbReference type="Proteomes" id="UP000009145"/>
    </source>
</evidence>
<dbReference type="KEGG" id="mec:Q7C_122"/>
<keyword evidence="6 7" id="KW-0472">Membrane</keyword>
<evidence type="ECO:0000256" key="2">
    <source>
        <dbReference type="ARBA" id="ARBA00006679"/>
    </source>
</evidence>
<dbReference type="EMBL" id="CP003380">
    <property type="protein sequence ID" value="AFJ01303.1"/>
    <property type="molecule type" value="Genomic_DNA"/>
</dbReference>
<keyword evidence="3" id="KW-1003">Cell membrane</keyword>
<dbReference type="STRING" id="754477.Q7C_122"/>
<name>I1YEG0_METFJ</name>
<dbReference type="RefSeq" id="WP_014702753.1">
    <property type="nucleotide sequence ID" value="NC_017856.1"/>
</dbReference>
<dbReference type="Pfam" id="PF07681">
    <property type="entry name" value="DoxX"/>
    <property type="match status" value="1"/>
</dbReference>
<evidence type="ECO:0000256" key="7">
    <source>
        <dbReference type="SAM" id="Phobius"/>
    </source>
</evidence>
<proteinExistence type="inferred from homology"/>
<feature type="transmembrane region" description="Helical" evidence="7">
    <location>
        <begin position="20"/>
        <end position="37"/>
    </location>
</feature>
<dbReference type="InterPro" id="IPR051907">
    <property type="entry name" value="DoxX-like_oxidoreductase"/>
</dbReference>
<protein>
    <recommendedName>
        <fullName evidence="10">DoxX family protein</fullName>
    </recommendedName>
</protein>
<evidence type="ECO:0000256" key="5">
    <source>
        <dbReference type="ARBA" id="ARBA00022989"/>
    </source>
</evidence>
<evidence type="ECO:0000313" key="8">
    <source>
        <dbReference type="EMBL" id="AFJ01303.1"/>
    </source>
</evidence>
<comment type="subcellular location">
    <subcellularLocation>
        <location evidence="1">Cell membrane</location>
        <topology evidence="1">Multi-pass membrane protein</topology>
    </subcellularLocation>
</comment>
<dbReference type="HOGENOM" id="CLU_058421_7_0_6"/>
<sequence precursor="true">MLRLFNLAQDGLDKTRAVDFLAPLLLRAYLVPVFWFAANNKWNPFDSSSSLQPTIDWFANAEWGLGLPFPALMAYLAWAAEYFGAILLLLGLAVRWISIPLMITMVVAAVSVHLKNGWQAIHDPMSAFASENALGAIARLDKAKSILQEHGNYSWLTEHGRLAMLNNGIEFAATYFVMLLALFFIGAGRYLSLDDWLYRYFRDKRGIHAN</sequence>
<evidence type="ECO:0008006" key="10">
    <source>
        <dbReference type="Google" id="ProtNLM"/>
    </source>
</evidence>
<gene>
    <name evidence="8" type="ordered locus">Q7C_122</name>
</gene>
<evidence type="ECO:0000256" key="3">
    <source>
        <dbReference type="ARBA" id="ARBA00022475"/>
    </source>
</evidence>
<feature type="transmembrane region" description="Helical" evidence="7">
    <location>
        <begin position="85"/>
        <end position="110"/>
    </location>
</feature>
<dbReference type="OrthoDB" id="346004at2"/>
<dbReference type="PATRIC" id="fig|754477.3.peg.121"/>
<dbReference type="PANTHER" id="PTHR33452:SF19">
    <property type="entry name" value="DOXX FAMILY PROTEIN"/>
    <property type="match status" value="1"/>
</dbReference>
<feature type="transmembrane region" description="Helical" evidence="7">
    <location>
        <begin position="172"/>
        <end position="192"/>
    </location>
</feature>
<evidence type="ECO:0000256" key="4">
    <source>
        <dbReference type="ARBA" id="ARBA00022692"/>
    </source>
</evidence>
<evidence type="ECO:0000256" key="1">
    <source>
        <dbReference type="ARBA" id="ARBA00004651"/>
    </source>
</evidence>
<keyword evidence="9" id="KW-1185">Reference proteome</keyword>
<dbReference type="eggNOG" id="COG2259">
    <property type="taxonomic scope" value="Bacteria"/>
</dbReference>